<dbReference type="OrthoDB" id="5541797at2759"/>
<dbReference type="RefSeq" id="XP_066068666.1">
    <property type="nucleotide sequence ID" value="XM_066212569.1"/>
</dbReference>
<evidence type="ECO:0000313" key="2">
    <source>
        <dbReference type="Proteomes" id="UP000094043"/>
    </source>
</evidence>
<accession>A0A1E3IPD8</accession>
<name>A0A1E3IPD8_9TREE</name>
<gene>
    <name evidence="1" type="ORF">L203_103163</name>
</gene>
<proteinExistence type="predicted"/>
<evidence type="ECO:0000313" key="1">
    <source>
        <dbReference type="EMBL" id="WVN87966.1"/>
    </source>
</evidence>
<dbReference type="Proteomes" id="UP000094043">
    <property type="component" value="Chromosome 3"/>
</dbReference>
<dbReference type="GeneID" id="91087374"/>
<dbReference type="EMBL" id="CP143786">
    <property type="protein sequence ID" value="WVN87966.1"/>
    <property type="molecule type" value="Genomic_DNA"/>
</dbReference>
<keyword evidence="2" id="KW-1185">Reference proteome</keyword>
<reference evidence="1" key="3">
    <citation type="submission" date="2024-01" db="EMBL/GenBank/DDBJ databases">
        <authorList>
            <person name="Coelho M.A."/>
            <person name="David-Palma M."/>
            <person name="Shea T."/>
            <person name="Sun S."/>
            <person name="Cuomo C.A."/>
            <person name="Heitman J."/>
        </authorList>
    </citation>
    <scope>NUCLEOTIDE SEQUENCE</scope>
    <source>
        <strain evidence="1">CBS 7841</strain>
    </source>
</reference>
<dbReference type="VEuPathDB" id="FungiDB:L203_01561"/>
<organism evidence="1 2">
    <name type="scientific">Cryptococcus depauperatus CBS 7841</name>
    <dbReference type="NCBI Taxonomy" id="1295531"/>
    <lineage>
        <taxon>Eukaryota</taxon>
        <taxon>Fungi</taxon>
        <taxon>Dikarya</taxon>
        <taxon>Basidiomycota</taxon>
        <taxon>Agaricomycotina</taxon>
        <taxon>Tremellomycetes</taxon>
        <taxon>Tremellales</taxon>
        <taxon>Cryptococcaceae</taxon>
        <taxon>Cryptococcus</taxon>
    </lineage>
</organism>
<reference evidence="1" key="1">
    <citation type="submission" date="2016-06" db="EMBL/GenBank/DDBJ databases">
        <authorList>
            <person name="Cuomo C."/>
            <person name="Litvintseva A."/>
            <person name="Heitman J."/>
            <person name="Chen Y."/>
            <person name="Sun S."/>
            <person name="Springer D."/>
            <person name="Dromer F."/>
            <person name="Young S."/>
            <person name="Zeng Q."/>
            <person name="Chapman S."/>
            <person name="Gujja S."/>
            <person name="Saif S."/>
            <person name="Birren B."/>
        </authorList>
    </citation>
    <scope>NUCLEOTIDE SEQUENCE</scope>
    <source>
        <strain evidence="1">CBS 7841</strain>
    </source>
</reference>
<sequence length="278" mass="31220">MRHALRLLQETSERFIRLKAKTFTATQVAKMEESQRPKYLLLQNIPRTAIPRDILRALKDGKAVDPSFPISSITSPPPSLPRTPSMYRTWHLTLPSHVEAASIYSHLNRNPLFSASRYYLPTFRSSARTESVNKPDAPAGSSARFTTSSSADWVTGIMESAKQTADARAAERDRGFDTGFTPEWVMQPLASGRRVVIRGLPGGIIYEDVKRLTKGITLVDGPDSCKRLPASKFSLVSTFCISTQSVAEAYRLVRKVHMKWYKSSKFGEKYLMRAEVAY</sequence>
<reference evidence="1" key="2">
    <citation type="journal article" date="2022" name="Elife">
        <title>Obligate sexual reproduction of a homothallic fungus closely related to the Cryptococcus pathogenic species complex.</title>
        <authorList>
            <person name="Passer A.R."/>
            <person name="Clancey S.A."/>
            <person name="Shea T."/>
            <person name="David-Palma M."/>
            <person name="Averette A.F."/>
            <person name="Boekhout T."/>
            <person name="Porcel B.M."/>
            <person name="Nowrousian M."/>
            <person name="Cuomo C.A."/>
            <person name="Sun S."/>
            <person name="Heitman J."/>
            <person name="Coelho M.A."/>
        </authorList>
    </citation>
    <scope>NUCLEOTIDE SEQUENCE</scope>
    <source>
        <strain evidence="1">CBS 7841</strain>
    </source>
</reference>
<protein>
    <submittedName>
        <fullName evidence="1">Uncharacterized protein</fullName>
    </submittedName>
</protein>
<dbReference type="AlphaFoldDB" id="A0A1E3IPD8"/>
<dbReference type="KEGG" id="cdep:91087374"/>